<evidence type="ECO:0000313" key="1">
    <source>
        <dbReference type="EMBL" id="VAX23955.1"/>
    </source>
</evidence>
<reference evidence="1" key="1">
    <citation type="submission" date="2018-06" db="EMBL/GenBank/DDBJ databases">
        <authorList>
            <person name="Zhirakovskaya E."/>
        </authorList>
    </citation>
    <scope>NUCLEOTIDE SEQUENCE</scope>
</reference>
<protein>
    <submittedName>
        <fullName evidence="1">Uncharacterized protein</fullName>
    </submittedName>
</protein>
<dbReference type="EMBL" id="UOGB01000284">
    <property type="protein sequence ID" value="VAX23955.1"/>
    <property type="molecule type" value="Genomic_DNA"/>
</dbReference>
<sequence length="82" mass="9409">MNHVLRFDVLTGCCAICEGPVYFSRVIDCEGNRVNTLHCWNGHYESIEIDHIEMTPDDSLTPEHIEKILPFVDFIRLTDESG</sequence>
<name>A0A3B1CXI1_9ZZZZ</name>
<organism evidence="1">
    <name type="scientific">hydrothermal vent metagenome</name>
    <dbReference type="NCBI Taxonomy" id="652676"/>
    <lineage>
        <taxon>unclassified sequences</taxon>
        <taxon>metagenomes</taxon>
        <taxon>ecological metagenomes</taxon>
    </lineage>
</organism>
<proteinExistence type="predicted"/>
<dbReference type="AlphaFoldDB" id="A0A3B1CXI1"/>
<accession>A0A3B1CXI1</accession>
<gene>
    <name evidence="1" type="ORF">MNBD_NITROSPINAE03-1130</name>
</gene>